<dbReference type="RefSeq" id="WP_131160155.1">
    <property type="nucleotide sequence ID" value="NZ_BDMD01000044.1"/>
</dbReference>
<dbReference type="EMBL" id="BDMD01000044">
    <property type="protein sequence ID" value="GBF09153.1"/>
    <property type="molecule type" value="Genomic_DNA"/>
</dbReference>
<reference evidence="1 2" key="1">
    <citation type="submission" date="2017-02" db="EMBL/GenBank/DDBJ databases">
        <title>isolation and characterization of a novel temperate virus Aeropyrum globular virus 1 infecting hyperthermophilic archaeon Aeropyrum.</title>
        <authorList>
            <person name="Yumiya M."/>
            <person name="Yoshida T."/>
            <person name="Sako Y."/>
        </authorList>
    </citation>
    <scope>NUCLEOTIDE SEQUENCE [LARGE SCALE GENOMIC DNA]</scope>
    <source>
        <strain evidence="1 2">YK1-12-2013</strain>
    </source>
</reference>
<dbReference type="AlphaFoldDB" id="A0A401H9T2"/>
<gene>
    <name evidence="1" type="ORF">apy_08780</name>
</gene>
<comment type="caution">
    <text evidence="1">The sequence shown here is derived from an EMBL/GenBank/DDBJ whole genome shotgun (WGS) entry which is preliminary data.</text>
</comment>
<protein>
    <submittedName>
        <fullName evidence="1">Uncharacterized protein</fullName>
    </submittedName>
</protein>
<sequence>MVLELTLDEIGGDQPQGTGVEVAAISVVNYTPLMLGGWDTATWQKLANGGYVGARLLAKPIVGRARWILRNYIIALGLASNQRRAETAIPIKMESGRKSFELGLVQLMWGSTNPPWKALYQVHVLQPSIPKQNAMDPDIHPGVKTLTVTRYKLLTMGKEDDRERSIRLQPVKPWGLNAFLKILRRPLPRSTIETRVLEEIDRLAILTTILSLRVYGVGKGATRGFGRFRTEITRTGRGVDERFIRDLRDLLRGLDQGRGDRLESLVSITLESISRLADKKGVGDALGKINVRTYKIGRANKDRLEGTYGNMFRRKERSKRLQYLRKKRGVYLALESIALATLKNAWKTVLARNTIRGGGDLHTWILGLPRQQKLIKNCWPTRDGDKLPTGYAVVEYKNGREVPGRFVLVSSLRNVRCSDPSEDPSDRIINIYEVRVDPKRAQSPIILFPLNADDRQVVIAAVVHKHFTRDYLEVYGQLYHLGGLASAPGPTQACAVRGVKVRDIVEGAYRKGFSICVPQRGGVRVYRNNPRSGIARPRNCTLAGESDVEKVLEAALCFIDEILGRPGV</sequence>
<evidence type="ECO:0000313" key="1">
    <source>
        <dbReference type="EMBL" id="GBF09153.1"/>
    </source>
</evidence>
<accession>A0A401H9T2</accession>
<organism evidence="1 2">
    <name type="scientific">Aeropyrum pernix</name>
    <dbReference type="NCBI Taxonomy" id="56636"/>
    <lineage>
        <taxon>Archaea</taxon>
        <taxon>Thermoproteota</taxon>
        <taxon>Thermoprotei</taxon>
        <taxon>Desulfurococcales</taxon>
        <taxon>Desulfurococcaceae</taxon>
        <taxon>Aeropyrum</taxon>
    </lineage>
</organism>
<dbReference type="Proteomes" id="UP000291213">
    <property type="component" value="Unassembled WGS sequence"/>
</dbReference>
<dbReference type="OrthoDB" id="44234at2157"/>
<proteinExistence type="predicted"/>
<evidence type="ECO:0000313" key="2">
    <source>
        <dbReference type="Proteomes" id="UP000291213"/>
    </source>
</evidence>
<name>A0A401H9T2_AERPX</name>